<name>A0ABD2P6D1_9CUCU</name>
<evidence type="ECO:0000259" key="2">
    <source>
        <dbReference type="Pfam" id="PF17223"/>
    </source>
</evidence>
<feature type="signal peptide" evidence="1">
    <location>
        <begin position="1"/>
        <end position="17"/>
    </location>
</feature>
<dbReference type="Pfam" id="PF17223">
    <property type="entry name" value="CPCFC"/>
    <property type="match status" value="2"/>
</dbReference>
<feature type="domain" description="Cuticle protein CPCFC" evidence="2">
    <location>
        <begin position="229"/>
        <end position="244"/>
    </location>
</feature>
<protein>
    <recommendedName>
        <fullName evidence="2">Cuticle protein CPCFC domain-containing protein</fullName>
    </recommendedName>
</protein>
<feature type="domain" description="Cuticle protein CPCFC" evidence="2">
    <location>
        <begin position="32"/>
        <end position="47"/>
    </location>
</feature>
<keyword evidence="4" id="KW-1185">Reference proteome</keyword>
<dbReference type="Proteomes" id="UP001516400">
    <property type="component" value="Unassembled WGS sequence"/>
</dbReference>
<comment type="caution">
    <text evidence="3">The sequence shown here is derived from an EMBL/GenBank/DDBJ whole genome shotgun (WGS) entry which is preliminary data.</text>
</comment>
<reference evidence="3 4" key="1">
    <citation type="journal article" date="2021" name="BMC Biol.">
        <title>Horizontally acquired antibacterial genes associated with adaptive radiation of ladybird beetles.</title>
        <authorList>
            <person name="Li H.S."/>
            <person name="Tang X.F."/>
            <person name="Huang Y.H."/>
            <person name="Xu Z.Y."/>
            <person name="Chen M.L."/>
            <person name="Du X.Y."/>
            <person name="Qiu B.Y."/>
            <person name="Chen P.T."/>
            <person name="Zhang W."/>
            <person name="Slipinski A."/>
            <person name="Escalona H.E."/>
            <person name="Waterhouse R.M."/>
            <person name="Zwick A."/>
            <person name="Pang H."/>
        </authorList>
    </citation>
    <scope>NUCLEOTIDE SEQUENCE [LARGE SCALE GENOMIC DNA]</scope>
    <source>
        <strain evidence="3">SYSU2018</strain>
    </source>
</reference>
<evidence type="ECO:0000313" key="3">
    <source>
        <dbReference type="EMBL" id="KAL3286389.1"/>
    </source>
</evidence>
<feature type="chain" id="PRO_5044840236" description="Cuticle protein CPCFC domain-containing protein" evidence="1">
    <location>
        <begin position="18"/>
        <end position="245"/>
    </location>
</feature>
<keyword evidence="1" id="KW-0732">Signal</keyword>
<dbReference type="EMBL" id="JABFTP020000185">
    <property type="protein sequence ID" value="KAL3286389.1"/>
    <property type="molecule type" value="Genomic_DNA"/>
</dbReference>
<gene>
    <name evidence="3" type="ORF">HHI36_000898</name>
</gene>
<sequence>MLSKLVMVALFLAVANSAYTGPFAGNQPASQFPAGVDPQSCPNYPVCENPSVAVNQVPVSAYTSQYQPAQFSQPQYAQPQYSQQYNPAAIQAAQYQLAQADQTQSRYTSSPTQQYNLAQQAPVQLQQRQYNLAQFTPNQAYNAVPQQQYAAQQSRYPANVQAALDRGDYIGDGDYHGEGLTESGAQAQSQAYNPAAYQQAYANQVPQQAYQAASQQVAYQGVQQPAQLPAGLAPGACPNYPFCHQ</sequence>
<accession>A0ABD2P6D1</accession>
<proteinExistence type="predicted"/>
<dbReference type="AlphaFoldDB" id="A0ABD2P6D1"/>
<evidence type="ECO:0000256" key="1">
    <source>
        <dbReference type="SAM" id="SignalP"/>
    </source>
</evidence>
<evidence type="ECO:0000313" key="4">
    <source>
        <dbReference type="Proteomes" id="UP001516400"/>
    </source>
</evidence>
<dbReference type="InterPro" id="IPR033778">
    <property type="entry name" value="CPCFC"/>
</dbReference>
<organism evidence="3 4">
    <name type="scientific">Cryptolaemus montrouzieri</name>
    <dbReference type="NCBI Taxonomy" id="559131"/>
    <lineage>
        <taxon>Eukaryota</taxon>
        <taxon>Metazoa</taxon>
        <taxon>Ecdysozoa</taxon>
        <taxon>Arthropoda</taxon>
        <taxon>Hexapoda</taxon>
        <taxon>Insecta</taxon>
        <taxon>Pterygota</taxon>
        <taxon>Neoptera</taxon>
        <taxon>Endopterygota</taxon>
        <taxon>Coleoptera</taxon>
        <taxon>Polyphaga</taxon>
        <taxon>Cucujiformia</taxon>
        <taxon>Coccinelloidea</taxon>
        <taxon>Coccinellidae</taxon>
        <taxon>Scymninae</taxon>
        <taxon>Scymnini</taxon>
        <taxon>Cryptolaemus</taxon>
    </lineage>
</organism>